<dbReference type="Gene3D" id="1.10.510.10">
    <property type="entry name" value="Transferase(Phosphotransferase) domain 1"/>
    <property type="match status" value="1"/>
</dbReference>
<accession>Q4MYZ2</accession>
<dbReference type="Proteomes" id="UP000001949">
    <property type="component" value="Unassembled WGS sequence"/>
</dbReference>
<dbReference type="InParanoid" id="Q4MYZ2"/>
<dbReference type="eggNOG" id="ENOG502SEW2">
    <property type="taxonomic scope" value="Eukaryota"/>
</dbReference>
<sequence length="79" mass="9143">MANGSVENYLKALPNRDDIYQLQDSLLHRNLKEQISLMEHMQKQGIAHNNIKPNNVLISKDGLNLLLTDFCPEKYHIQN</sequence>
<keyword evidence="3" id="KW-1185">Reference proteome</keyword>
<dbReference type="InterPro" id="IPR000719">
    <property type="entry name" value="Prot_kinase_dom"/>
</dbReference>
<evidence type="ECO:0000313" key="2">
    <source>
        <dbReference type="EMBL" id="EAN30540.1"/>
    </source>
</evidence>
<dbReference type="AlphaFoldDB" id="Q4MYZ2"/>
<evidence type="ECO:0000313" key="3">
    <source>
        <dbReference type="Proteomes" id="UP000001949"/>
    </source>
</evidence>
<gene>
    <name evidence="2" type="ordered locus">TP03_0699</name>
</gene>
<dbReference type="STRING" id="5875.Q4MYZ2"/>
<feature type="domain" description="Protein kinase" evidence="1">
    <location>
        <begin position="1"/>
        <end position="79"/>
    </location>
</feature>
<dbReference type="InterPro" id="IPR011009">
    <property type="entry name" value="Kinase-like_dom_sf"/>
</dbReference>
<dbReference type="SUPFAM" id="SSF56112">
    <property type="entry name" value="Protein kinase-like (PK-like)"/>
    <property type="match status" value="1"/>
</dbReference>
<organism evidence="2 3">
    <name type="scientific">Theileria parva</name>
    <name type="common">East coast fever infection agent</name>
    <dbReference type="NCBI Taxonomy" id="5875"/>
    <lineage>
        <taxon>Eukaryota</taxon>
        <taxon>Sar</taxon>
        <taxon>Alveolata</taxon>
        <taxon>Apicomplexa</taxon>
        <taxon>Aconoidasida</taxon>
        <taxon>Piroplasmida</taxon>
        <taxon>Theileriidae</taxon>
        <taxon>Theileria</taxon>
    </lineage>
</organism>
<name>Q4MYZ2_THEPA</name>
<dbReference type="VEuPathDB" id="PiroplasmaDB:TpMuguga_03g00699"/>
<dbReference type="GO" id="GO:0004672">
    <property type="term" value="F:protein kinase activity"/>
    <property type="evidence" value="ECO:0007669"/>
    <property type="project" value="InterPro"/>
</dbReference>
<proteinExistence type="predicted"/>
<reference evidence="2 3" key="1">
    <citation type="journal article" date="2005" name="Science">
        <title>Genome sequence of Theileria parva, a bovine pathogen that transforms lymphocytes.</title>
        <authorList>
            <person name="Gardner M.J."/>
            <person name="Bishop R."/>
            <person name="Shah T."/>
            <person name="de Villiers E.P."/>
            <person name="Carlton J.M."/>
            <person name="Hall N."/>
            <person name="Ren Q."/>
            <person name="Paulsen I.T."/>
            <person name="Pain A."/>
            <person name="Berriman M."/>
            <person name="Wilson R.J.M."/>
            <person name="Sato S."/>
            <person name="Ralph S.A."/>
            <person name="Mann D.J."/>
            <person name="Xiong Z."/>
            <person name="Shallom S.J."/>
            <person name="Weidman J."/>
            <person name="Jiang L."/>
            <person name="Lynn J."/>
            <person name="Weaver B."/>
            <person name="Shoaibi A."/>
            <person name="Domingo A.R."/>
            <person name="Wasawo D."/>
            <person name="Crabtree J."/>
            <person name="Wortman J.R."/>
            <person name="Haas B."/>
            <person name="Angiuoli S.V."/>
            <person name="Creasy T.H."/>
            <person name="Lu C."/>
            <person name="Suh B."/>
            <person name="Silva J.C."/>
            <person name="Utterback T.R."/>
            <person name="Feldblyum T.V."/>
            <person name="Pertea M."/>
            <person name="Allen J."/>
            <person name="Nierman W.C."/>
            <person name="Taracha E.L.N."/>
            <person name="Salzberg S.L."/>
            <person name="White O.R."/>
            <person name="Fitzhugh H.A."/>
            <person name="Morzaria S."/>
            <person name="Venter J.C."/>
            <person name="Fraser C.M."/>
            <person name="Nene V."/>
        </authorList>
    </citation>
    <scope>NUCLEOTIDE SEQUENCE [LARGE SCALE GENOMIC DNA]</scope>
    <source>
        <strain evidence="2 3">Muguga</strain>
    </source>
</reference>
<dbReference type="KEGG" id="tpv:TP03_0699"/>
<dbReference type="GO" id="GO:0005524">
    <property type="term" value="F:ATP binding"/>
    <property type="evidence" value="ECO:0007669"/>
    <property type="project" value="InterPro"/>
</dbReference>
<evidence type="ECO:0000259" key="1">
    <source>
        <dbReference type="PROSITE" id="PS50011"/>
    </source>
</evidence>
<dbReference type="PROSITE" id="PS50011">
    <property type="entry name" value="PROTEIN_KINASE_DOM"/>
    <property type="match status" value="1"/>
</dbReference>
<comment type="caution">
    <text evidence="2">The sequence shown here is derived from an EMBL/GenBank/DDBJ whole genome shotgun (WGS) entry which is preliminary data.</text>
</comment>
<dbReference type="EMBL" id="AAGK01000006">
    <property type="protein sequence ID" value="EAN30540.1"/>
    <property type="molecule type" value="Genomic_DNA"/>
</dbReference>
<protein>
    <recommendedName>
        <fullName evidence="1">Protein kinase domain-containing protein</fullName>
    </recommendedName>
</protein>